<organism evidence="2 3">
    <name type="scientific">Mycolicibacterium hodleri</name>
    <dbReference type="NCBI Taxonomy" id="49897"/>
    <lineage>
        <taxon>Bacteria</taxon>
        <taxon>Bacillati</taxon>
        <taxon>Actinomycetota</taxon>
        <taxon>Actinomycetes</taxon>
        <taxon>Mycobacteriales</taxon>
        <taxon>Mycobacteriaceae</taxon>
        <taxon>Mycolicibacterium</taxon>
    </lineage>
</organism>
<evidence type="ECO:0000259" key="1">
    <source>
        <dbReference type="PROSITE" id="PS50801"/>
    </source>
</evidence>
<evidence type="ECO:0000313" key="3">
    <source>
        <dbReference type="Proteomes" id="UP000320095"/>
    </source>
</evidence>
<dbReference type="PROSITE" id="PS50801">
    <property type="entry name" value="STAS"/>
    <property type="match status" value="1"/>
</dbReference>
<protein>
    <submittedName>
        <fullName evidence="2">Anti-sigma factor antagonist</fullName>
    </submittedName>
</protein>
<dbReference type="InterPro" id="IPR002645">
    <property type="entry name" value="STAS_dom"/>
</dbReference>
<evidence type="ECO:0000313" key="2">
    <source>
        <dbReference type="EMBL" id="TPG35664.1"/>
    </source>
</evidence>
<dbReference type="InterPro" id="IPR036513">
    <property type="entry name" value="STAS_dom_sf"/>
</dbReference>
<dbReference type="OrthoDB" id="3697150at2"/>
<dbReference type="Pfam" id="PF01740">
    <property type="entry name" value="STAS"/>
    <property type="match status" value="1"/>
</dbReference>
<dbReference type="RefSeq" id="WP_140688923.1">
    <property type="nucleotide sequence ID" value="NZ_RCZG01000002.1"/>
</dbReference>
<reference evidence="2 3" key="1">
    <citation type="journal article" date="2019" name="Environ. Microbiol.">
        <title>Species interactions and distinct microbial communities in high Arctic permafrost affected cryosols are associated with the CH4 and CO2 gas fluxes.</title>
        <authorList>
            <person name="Altshuler I."/>
            <person name="Hamel J."/>
            <person name="Turney S."/>
            <person name="Magnuson E."/>
            <person name="Levesque R."/>
            <person name="Greer C."/>
            <person name="Whyte L.G."/>
        </authorList>
    </citation>
    <scope>NUCLEOTIDE SEQUENCE [LARGE SCALE GENOMIC DNA]</scope>
    <source>
        <strain evidence="2 3">S5.20</strain>
    </source>
</reference>
<sequence>MNAIGTIRLYRPDPTSIGVSEEWGGASVTATHTQGALVVSIRGEVDASNAARLGDYLERHAAVAGSLVVDTSAVDFYGASALAVLHRVDRCCARGGVGWRLVAGPALGRVMRVGGAADLPRAESVGAALRQLGSPCASVGS</sequence>
<accession>A0A502EEG4</accession>
<gene>
    <name evidence="2" type="ORF">EAH80_06200</name>
</gene>
<name>A0A502EEG4_9MYCO</name>
<dbReference type="CDD" id="cd07043">
    <property type="entry name" value="STAS_anti-anti-sigma_factors"/>
    <property type="match status" value="1"/>
</dbReference>
<comment type="caution">
    <text evidence="2">The sequence shown here is derived from an EMBL/GenBank/DDBJ whole genome shotgun (WGS) entry which is preliminary data.</text>
</comment>
<dbReference type="SUPFAM" id="SSF52091">
    <property type="entry name" value="SpoIIaa-like"/>
    <property type="match status" value="1"/>
</dbReference>
<dbReference type="Gene3D" id="3.30.750.24">
    <property type="entry name" value="STAS domain"/>
    <property type="match status" value="1"/>
</dbReference>
<keyword evidence="3" id="KW-1185">Reference proteome</keyword>
<proteinExistence type="predicted"/>
<dbReference type="Proteomes" id="UP000320095">
    <property type="component" value="Unassembled WGS sequence"/>
</dbReference>
<dbReference type="AlphaFoldDB" id="A0A502EEG4"/>
<feature type="domain" description="STAS" evidence="1">
    <location>
        <begin position="26"/>
        <end position="113"/>
    </location>
</feature>
<dbReference type="EMBL" id="RCZG01000002">
    <property type="protein sequence ID" value="TPG35664.1"/>
    <property type="molecule type" value="Genomic_DNA"/>
</dbReference>